<name>A0A0S4JQU4_BODSA</name>
<dbReference type="GO" id="GO:0005829">
    <property type="term" value="C:cytosol"/>
    <property type="evidence" value="ECO:0007669"/>
    <property type="project" value="TreeGrafter"/>
</dbReference>
<dbReference type="GO" id="GO:0016301">
    <property type="term" value="F:kinase activity"/>
    <property type="evidence" value="ECO:0007669"/>
    <property type="project" value="UniProtKB-KW"/>
</dbReference>
<sequence length="529" mass="59455">MTDLERQTMLRFPNVFVGEVEGHDSPRPPDDFSPRPFNSRRASFVTSEQPTTTDSSIAFLAAQKRISMTSFNRAATQHRRVSLSIVEQVADTLHENMMSEVVAKQEIKNRQNLLAPNNNAKQRIDGSLRTSFIPVPPPMEMPSTSYLTGDSLMLTPRPEQQQPQAIQQRQDQAMHRAVVAQMQQRDERQANVNETNMKIAAATARKTFLENQRKAQRWATWAAIVSLSLLQRCVDGAVSHGRLVRKSRRMIVPSVFVALRRSLRRARLRLTSVELVKPSPQALRRVDKLLALYSDDHLEWFIDTLKPKYFFEQESIIFSGIEEDEMYVLISGSCDVMVGTKHVFTVTPGMTFGTVGMLTGEPRSARIVARTQNVFVWSGKRRDFESFSRGGPDATQQFQAAMTAINEMRTKNIRNVYKAMLEPSFILTKYSSTFAGISKDFVVQLTTRGLPRIARAGDVLLYTPATSPQDADAQHHHHSPSSGLNVKRRLCGLVFRGRVRVSIPVSAISMLALLVRQGDPGNSVHMSSS</sequence>
<dbReference type="CDD" id="cd00038">
    <property type="entry name" value="CAP_ED"/>
    <property type="match status" value="1"/>
</dbReference>
<keyword evidence="3" id="KW-0808">Transferase</keyword>
<feature type="compositionally biased region" description="Basic and acidic residues" evidence="1">
    <location>
        <begin position="20"/>
        <end position="33"/>
    </location>
</feature>
<evidence type="ECO:0000259" key="2">
    <source>
        <dbReference type="PROSITE" id="PS50042"/>
    </source>
</evidence>
<dbReference type="PANTHER" id="PTHR11635">
    <property type="entry name" value="CAMP-DEPENDENT PROTEIN KINASE REGULATORY CHAIN"/>
    <property type="match status" value="1"/>
</dbReference>
<dbReference type="InterPro" id="IPR000595">
    <property type="entry name" value="cNMP-bd_dom"/>
</dbReference>
<dbReference type="GO" id="GO:0005952">
    <property type="term" value="C:cAMP-dependent protein kinase complex"/>
    <property type="evidence" value="ECO:0007669"/>
    <property type="project" value="InterPro"/>
</dbReference>
<keyword evidence="3" id="KW-0418">Kinase</keyword>
<proteinExistence type="predicted"/>
<feature type="domain" description="Cyclic nucleotide-binding" evidence="2">
    <location>
        <begin position="289"/>
        <end position="387"/>
    </location>
</feature>
<dbReference type="InterPro" id="IPR018490">
    <property type="entry name" value="cNMP-bd_dom_sf"/>
</dbReference>
<dbReference type="SMART" id="SM00100">
    <property type="entry name" value="cNMP"/>
    <property type="match status" value="1"/>
</dbReference>
<dbReference type="PANTHER" id="PTHR11635:SF152">
    <property type="entry name" value="CAMP-DEPENDENT PROTEIN KINASE TYPE I REGULATORY SUBUNIT-RELATED"/>
    <property type="match status" value="1"/>
</dbReference>
<keyword evidence="4" id="KW-1185">Reference proteome</keyword>
<dbReference type="EMBL" id="CYKH01002204">
    <property type="protein sequence ID" value="CUG93890.1"/>
    <property type="molecule type" value="Genomic_DNA"/>
</dbReference>
<dbReference type="AlphaFoldDB" id="A0A0S4JQU4"/>
<evidence type="ECO:0000313" key="3">
    <source>
        <dbReference type="EMBL" id="CUG93890.1"/>
    </source>
</evidence>
<organism evidence="3 4">
    <name type="scientific">Bodo saltans</name>
    <name type="common">Flagellated protozoan</name>
    <dbReference type="NCBI Taxonomy" id="75058"/>
    <lineage>
        <taxon>Eukaryota</taxon>
        <taxon>Discoba</taxon>
        <taxon>Euglenozoa</taxon>
        <taxon>Kinetoplastea</taxon>
        <taxon>Metakinetoplastina</taxon>
        <taxon>Eubodonida</taxon>
        <taxon>Bodonidae</taxon>
        <taxon>Bodo</taxon>
    </lineage>
</organism>
<dbReference type="Pfam" id="PF00027">
    <property type="entry name" value="cNMP_binding"/>
    <property type="match status" value="1"/>
</dbReference>
<evidence type="ECO:0000256" key="1">
    <source>
        <dbReference type="SAM" id="MobiDB-lite"/>
    </source>
</evidence>
<feature type="non-terminal residue" evidence="3">
    <location>
        <position position="529"/>
    </location>
</feature>
<protein>
    <submittedName>
        <fullName evidence="3">cAMP-dependent protein kinase subunit r, putative</fullName>
    </submittedName>
</protein>
<dbReference type="InterPro" id="IPR050503">
    <property type="entry name" value="cAMP-dep_PK_reg_su-like"/>
</dbReference>
<feature type="region of interest" description="Disordered" evidence="1">
    <location>
        <begin position="19"/>
        <end position="50"/>
    </location>
</feature>
<dbReference type="VEuPathDB" id="TriTrypDB:BSAL_45445"/>
<evidence type="ECO:0000313" key="4">
    <source>
        <dbReference type="Proteomes" id="UP000051952"/>
    </source>
</evidence>
<dbReference type="PROSITE" id="PS50042">
    <property type="entry name" value="CNMP_BINDING_3"/>
    <property type="match status" value="1"/>
</dbReference>
<gene>
    <name evidence="3" type="ORF">BSAL_45445</name>
</gene>
<dbReference type="SUPFAM" id="SSF51206">
    <property type="entry name" value="cAMP-binding domain-like"/>
    <property type="match status" value="1"/>
</dbReference>
<dbReference type="Gene3D" id="2.60.120.10">
    <property type="entry name" value="Jelly Rolls"/>
    <property type="match status" value="1"/>
</dbReference>
<feature type="compositionally biased region" description="Polar residues" evidence="1">
    <location>
        <begin position="40"/>
        <end position="50"/>
    </location>
</feature>
<dbReference type="OrthoDB" id="2152421at2759"/>
<dbReference type="Proteomes" id="UP000051952">
    <property type="component" value="Unassembled WGS sequence"/>
</dbReference>
<dbReference type="InterPro" id="IPR014710">
    <property type="entry name" value="RmlC-like_jellyroll"/>
</dbReference>
<reference evidence="4" key="1">
    <citation type="submission" date="2015-09" db="EMBL/GenBank/DDBJ databases">
        <authorList>
            <consortium name="Pathogen Informatics"/>
        </authorList>
    </citation>
    <scope>NUCLEOTIDE SEQUENCE [LARGE SCALE GENOMIC DNA]</scope>
    <source>
        <strain evidence="4">Lake Konstanz</strain>
    </source>
</reference>
<accession>A0A0S4JQU4</accession>